<dbReference type="InterPro" id="IPR011648">
    <property type="entry name" value="Circadian_clock_KaiA"/>
</dbReference>
<name>A0A928VPT3_9CYAN</name>
<dbReference type="InterPro" id="IPR011006">
    <property type="entry name" value="CheY-like_superfamily"/>
</dbReference>
<gene>
    <name evidence="5" type="ORF">IQ266_17480</name>
</gene>
<dbReference type="SUPFAM" id="SSF101215">
    <property type="entry name" value="KaiA/RbsU domain"/>
    <property type="match status" value="1"/>
</dbReference>
<evidence type="ECO:0000313" key="5">
    <source>
        <dbReference type="EMBL" id="MBE9031527.1"/>
    </source>
</evidence>
<comment type="caution">
    <text evidence="5">The sequence shown here is derived from an EMBL/GenBank/DDBJ whole genome shotgun (WGS) entry which is preliminary data.</text>
</comment>
<feature type="domain" description="KaiA N-terminal" evidence="3">
    <location>
        <begin position="1"/>
        <end position="166"/>
    </location>
</feature>
<dbReference type="SMART" id="SM01247">
    <property type="entry name" value="KaiA"/>
    <property type="match status" value="1"/>
</dbReference>
<dbReference type="InterPro" id="IPR020856">
    <property type="entry name" value="Circadian_clock_protein_KaiA_C"/>
</dbReference>
<dbReference type="PROSITE" id="PS51431">
    <property type="entry name" value="KAIA_C"/>
    <property type="match status" value="1"/>
</dbReference>
<dbReference type="Pfam" id="PF21714">
    <property type="entry name" value="KaiA_N"/>
    <property type="match status" value="1"/>
</dbReference>
<dbReference type="SUPFAM" id="SSF52172">
    <property type="entry name" value="CheY-like"/>
    <property type="match status" value="1"/>
</dbReference>
<feature type="domain" description="KaiA C-terminal" evidence="4">
    <location>
        <begin position="176"/>
        <end position="284"/>
    </location>
</feature>
<dbReference type="EMBL" id="JADEXQ010000067">
    <property type="protein sequence ID" value="MBE9031527.1"/>
    <property type="molecule type" value="Genomic_DNA"/>
</dbReference>
<evidence type="ECO:0000259" key="4">
    <source>
        <dbReference type="PROSITE" id="PS51431"/>
    </source>
</evidence>
<evidence type="ECO:0000256" key="2">
    <source>
        <dbReference type="ARBA" id="ARBA00034852"/>
    </source>
</evidence>
<dbReference type="AlphaFoldDB" id="A0A928VPT3"/>
<proteinExistence type="predicted"/>
<dbReference type="GO" id="GO:0007623">
    <property type="term" value="P:circadian rhythm"/>
    <property type="evidence" value="ECO:0007669"/>
    <property type="project" value="InterPro"/>
</dbReference>
<keyword evidence="1" id="KW-0090">Biological rhythms</keyword>
<accession>A0A928VPT3</accession>
<evidence type="ECO:0000259" key="3">
    <source>
        <dbReference type="PROSITE" id="PS51430"/>
    </source>
</evidence>
<dbReference type="InterPro" id="IPR020844">
    <property type="entry name" value="Circadian_clock_KaiA_N"/>
</dbReference>
<dbReference type="Gene3D" id="3.40.50.2300">
    <property type="match status" value="1"/>
</dbReference>
<dbReference type="PROSITE" id="PS51430">
    <property type="entry name" value="KAIA_N"/>
    <property type="match status" value="1"/>
</dbReference>
<organism evidence="5 6">
    <name type="scientific">Romeriopsis navalis LEGE 11480</name>
    <dbReference type="NCBI Taxonomy" id="2777977"/>
    <lineage>
        <taxon>Bacteria</taxon>
        <taxon>Bacillati</taxon>
        <taxon>Cyanobacteriota</taxon>
        <taxon>Cyanophyceae</taxon>
        <taxon>Leptolyngbyales</taxon>
        <taxon>Leptolyngbyaceae</taxon>
        <taxon>Romeriopsis</taxon>
        <taxon>Romeriopsis navalis</taxon>
    </lineage>
</organism>
<dbReference type="Gene3D" id="1.10.1240.30">
    <property type="entry name" value="KaiA/RbsU domain"/>
    <property type="match status" value="1"/>
</dbReference>
<evidence type="ECO:0000313" key="6">
    <source>
        <dbReference type="Proteomes" id="UP000625316"/>
    </source>
</evidence>
<dbReference type="Pfam" id="PF07688">
    <property type="entry name" value="KaiA"/>
    <property type="match status" value="1"/>
</dbReference>
<keyword evidence="6" id="KW-1185">Reference proteome</keyword>
<dbReference type="Proteomes" id="UP000625316">
    <property type="component" value="Unassembled WGS sequence"/>
</dbReference>
<evidence type="ECO:0000256" key="1">
    <source>
        <dbReference type="ARBA" id="ARBA00023108"/>
    </source>
</evidence>
<dbReference type="InterPro" id="IPR017944">
    <property type="entry name" value="KaiA/RbsU_helical_domain_sf"/>
</dbReference>
<protein>
    <recommendedName>
        <fullName evidence="2">Circadian clock oscillator protein KaiA</fullName>
    </recommendedName>
</protein>
<sequence>MLICVFTSTDDVAQVLQQYLERQRYDVRLFRSQSDFLAAIQREHQQIDCLILYEEARLPTMISFLQEQAILLPALVLHPQRDLDEQPISPLRYHAAEVYLPIAPIDSIGAAIDQAMQDFLELSPLCAVEGHRSPQAAGSTDNEKAAAQNLLRQQQQRLASKLKERLGYLGVYYKRDPNNFAREMDAAERAQFLKELKASYRDIIVTYFLDDPTNNDKLDAFVNTVFFADLSVAKVVEIHMDLIDQFAKQLKLEGRGEDILLDYRLTLIDTLAHLCEMYRRSIPREAPENQ</sequence>
<reference evidence="5" key="1">
    <citation type="submission" date="2020-10" db="EMBL/GenBank/DDBJ databases">
        <authorList>
            <person name="Castelo-Branco R."/>
            <person name="Eusebio N."/>
            <person name="Adriana R."/>
            <person name="Vieira A."/>
            <person name="Brugerolle De Fraissinette N."/>
            <person name="Rezende De Castro R."/>
            <person name="Schneider M.P."/>
            <person name="Vasconcelos V."/>
            <person name="Leao P.N."/>
        </authorList>
    </citation>
    <scope>NUCLEOTIDE SEQUENCE</scope>
    <source>
        <strain evidence="5">LEGE 11480</strain>
    </source>
</reference>